<evidence type="ECO:0000256" key="1">
    <source>
        <dbReference type="SAM" id="Phobius"/>
    </source>
</evidence>
<evidence type="ECO:0000259" key="2">
    <source>
        <dbReference type="Pfam" id="PF01575"/>
    </source>
</evidence>
<name>A0A933VT50_RHOPL</name>
<gene>
    <name evidence="3" type="ORF">HZA66_02635</name>
</gene>
<organism evidence="3 4">
    <name type="scientific">Rhodopseudomonas palustris</name>
    <dbReference type="NCBI Taxonomy" id="1076"/>
    <lineage>
        <taxon>Bacteria</taxon>
        <taxon>Pseudomonadati</taxon>
        <taxon>Pseudomonadota</taxon>
        <taxon>Alphaproteobacteria</taxon>
        <taxon>Hyphomicrobiales</taxon>
        <taxon>Nitrobacteraceae</taxon>
        <taxon>Rhodopseudomonas</taxon>
    </lineage>
</organism>
<dbReference type="SUPFAM" id="SSF54637">
    <property type="entry name" value="Thioesterase/thiol ester dehydrase-isomerase"/>
    <property type="match status" value="1"/>
</dbReference>
<evidence type="ECO:0000313" key="4">
    <source>
        <dbReference type="Proteomes" id="UP000782519"/>
    </source>
</evidence>
<protein>
    <submittedName>
        <fullName evidence="3">Dehydratase</fullName>
    </submittedName>
</protein>
<dbReference type="Pfam" id="PF01575">
    <property type="entry name" value="MaoC_dehydratas"/>
    <property type="match status" value="1"/>
</dbReference>
<sequence length="157" mass="17580">MIVDFDDSPRSTIHDLKIGDSIAIEKTISESDVYLFAGICGDFSPNHINERYMGKTRFRTRIAQGALVVGFTSAAAAMFGIKYRVDGVSAGYDRIRFVAPVFFGDTILIRYEVVRIDLDRDRAYASLKVTNQRDEVVLVGEHVLRFVALEEPLEAQA</sequence>
<dbReference type="Proteomes" id="UP000782519">
    <property type="component" value="Unassembled WGS sequence"/>
</dbReference>
<dbReference type="PANTHER" id="PTHR43664">
    <property type="entry name" value="MONOAMINE OXIDASE-RELATED"/>
    <property type="match status" value="1"/>
</dbReference>
<dbReference type="AlphaFoldDB" id="A0A933VT50"/>
<comment type="caution">
    <text evidence="3">The sequence shown here is derived from an EMBL/GenBank/DDBJ whole genome shotgun (WGS) entry which is preliminary data.</text>
</comment>
<dbReference type="InterPro" id="IPR002539">
    <property type="entry name" value="MaoC-like_dom"/>
</dbReference>
<reference evidence="3" key="1">
    <citation type="submission" date="2020-07" db="EMBL/GenBank/DDBJ databases">
        <title>Huge and variable diversity of episymbiotic CPR bacteria and DPANN archaea in groundwater ecosystems.</title>
        <authorList>
            <person name="He C.Y."/>
            <person name="Keren R."/>
            <person name="Whittaker M."/>
            <person name="Farag I.F."/>
            <person name="Doudna J."/>
            <person name="Cate J.H.D."/>
            <person name="Banfield J.F."/>
        </authorList>
    </citation>
    <scope>NUCLEOTIDE SEQUENCE</scope>
    <source>
        <strain evidence="3">NC_groundwater_1818_Pr3_B-0.1um_66_35</strain>
    </source>
</reference>
<keyword evidence="1" id="KW-0812">Transmembrane</keyword>
<dbReference type="InterPro" id="IPR052342">
    <property type="entry name" value="MCH/BMMD"/>
</dbReference>
<dbReference type="Gene3D" id="3.10.129.10">
    <property type="entry name" value="Hotdog Thioesterase"/>
    <property type="match status" value="1"/>
</dbReference>
<dbReference type="InterPro" id="IPR029069">
    <property type="entry name" value="HotDog_dom_sf"/>
</dbReference>
<dbReference type="PANTHER" id="PTHR43664:SF1">
    <property type="entry name" value="BETA-METHYLMALYL-COA DEHYDRATASE"/>
    <property type="match status" value="1"/>
</dbReference>
<evidence type="ECO:0000313" key="3">
    <source>
        <dbReference type="EMBL" id="MBI5128314.1"/>
    </source>
</evidence>
<keyword evidence="1" id="KW-1133">Transmembrane helix</keyword>
<proteinExistence type="predicted"/>
<dbReference type="EMBL" id="JACRJB010000007">
    <property type="protein sequence ID" value="MBI5128314.1"/>
    <property type="molecule type" value="Genomic_DNA"/>
</dbReference>
<accession>A0A933VT50</accession>
<feature type="transmembrane region" description="Helical" evidence="1">
    <location>
        <begin position="62"/>
        <end position="83"/>
    </location>
</feature>
<feature type="domain" description="MaoC-like" evidence="2">
    <location>
        <begin position="25"/>
        <end position="119"/>
    </location>
</feature>
<keyword evidence="1" id="KW-0472">Membrane</keyword>
<feature type="transmembrane region" description="Helical" evidence="1">
    <location>
        <begin position="95"/>
        <end position="113"/>
    </location>
</feature>